<sequence length="179" mass="18986">MAFAGIRSGVLRSVAGVDGLSAAAAARRTPLLPRVHFAGEGTGRTATTVVGFFHPRLAAAPPSCKKAESDPAPSLQDAVGPVAAVDAVLRDPPPPQEPRDKITAFIEFLKKHSLNLLILALCLFVGALAFKGEEKVIVAVTDEEKAIIAVKVRDKANKIYNILSKIAPIVVDFIRIFGR</sequence>
<proteinExistence type="predicted"/>
<dbReference type="HOGENOM" id="CLU_1542584_0_0_1"/>
<evidence type="ECO:0000313" key="1">
    <source>
        <dbReference type="EnsemblPlants" id="OMERI07G04330.1"/>
    </source>
</evidence>
<keyword evidence="2" id="KW-1185">Reference proteome</keyword>
<reference evidence="1" key="2">
    <citation type="submission" date="2018-05" db="EMBL/GenBank/DDBJ databases">
        <title>OmerRS3 (Oryza meridionalis Reference Sequence Version 3).</title>
        <authorList>
            <person name="Zhang J."/>
            <person name="Kudrna D."/>
            <person name="Lee S."/>
            <person name="Talag J."/>
            <person name="Welchert J."/>
            <person name="Wing R.A."/>
        </authorList>
    </citation>
    <scope>NUCLEOTIDE SEQUENCE [LARGE SCALE GENOMIC DNA]</scope>
    <source>
        <strain evidence="1">cv. OR44</strain>
    </source>
</reference>
<dbReference type="EnsemblPlants" id="OMERI07G04330.1">
    <property type="protein sequence ID" value="OMERI07G04330.1"/>
    <property type="gene ID" value="OMERI07G04330"/>
</dbReference>
<dbReference type="AlphaFoldDB" id="A0A0E0E8G8"/>
<name>A0A0E0E8G8_9ORYZ</name>
<dbReference type="Gramene" id="OMERI07G04330.1">
    <property type="protein sequence ID" value="OMERI07G04330.1"/>
    <property type="gene ID" value="OMERI07G04330"/>
</dbReference>
<dbReference type="Proteomes" id="UP000008021">
    <property type="component" value="Chromosome 7"/>
</dbReference>
<protein>
    <submittedName>
        <fullName evidence="1">Uncharacterized protein</fullName>
    </submittedName>
</protein>
<reference evidence="1" key="1">
    <citation type="submission" date="2015-04" db="UniProtKB">
        <authorList>
            <consortium name="EnsemblPlants"/>
        </authorList>
    </citation>
    <scope>IDENTIFICATION</scope>
</reference>
<organism evidence="1">
    <name type="scientific">Oryza meridionalis</name>
    <dbReference type="NCBI Taxonomy" id="40149"/>
    <lineage>
        <taxon>Eukaryota</taxon>
        <taxon>Viridiplantae</taxon>
        <taxon>Streptophyta</taxon>
        <taxon>Embryophyta</taxon>
        <taxon>Tracheophyta</taxon>
        <taxon>Spermatophyta</taxon>
        <taxon>Magnoliopsida</taxon>
        <taxon>Liliopsida</taxon>
        <taxon>Poales</taxon>
        <taxon>Poaceae</taxon>
        <taxon>BOP clade</taxon>
        <taxon>Oryzoideae</taxon>
        <taxon>Oryzeae</taxon>
        <taxon>Oryzinae</taxon>
        <taxon>Oryza</taxon>
    </lineage>
</organism>
<evidence type="ECO:0000313" key="2">
    <source>
        <dbReference type="Proteomes" id="UP000008021"/>
    </source>
</evidence>
<accession>A0A0E0E8G8</accession>